<dbReference type="SUPFAM" id="SSF103657">
    <property type="entry name" value="BAR/IMD domain-like"/>
    <property type="match status" value="1"/>
</dbReference>
<feature type="compositionally biased region" description="Basic and acidic residues" evidence="1">
    <location>
        <begin position="577"/>
        <end position="586"/>
    </location>
</feature>
<dbReference type="Pfam" id="PF06456">
    <property type="entry name" value="Arfaptin"/>
    <property type="match status" value="1"/>
</dbReference>
<accession>A0AA35JN95</accession>
<dbReference type="SMART" id="SM01237">
    <property type="entry name" value="ICA69"/>
    <property type="match status" value="1"/>
</dbReference>
<feature type="region of interest" description="Disordered" evidence="1">
    <location>
        <begin position="567"/>
        <end position="586"/>
    </location>
</feature>
<name>A0AA35JN95_9SAUR</name>
<feature type="region of interest" description="Disordered" evidence="1">
    <location>
        <begin position="524"/>
        <end position="554"/>
    </location>
</feature>
<dbReference type="PANTHER" id="PTHR10164">
    <property type="entry name" value="ISLET CELL AUTOANTIGEN 1"/>
    <property type="match status" value="1"/>
</dbReference>
<dbReference type="PROSITE" id="PS50870">
    <property type="entry name" value="AH"/>
    <property type="match status" value="1"/>
</dbReference>
<evidence type="ECO:0000259" key="2">
    <source>
        <dbReference type="PROSITE" id="PS50870"/>
    </source>
</evidence>
<dbReference type="GO" id="GO:0005794">
    <property type="term" value="C:Golgi apparatus"/>
    <property type="evidence" value="ECO:0007669"/>
    <property type="project" value="TreeGrafter"/>
</dbReference>
<gene>
    <name evidence="3" type="ORF">PODLI_1B041194</name>
</gene>
<evidence type="ECO:0000313" key="4">
    <source>
        <dbReference type="Proteomes" id="UP001178461"/>
    </source>
</evidence>
<dbReference type="GO" id="GO:0051049">
    <property type="term" value="P:regulation of transport"/>
    <property type="evidence" value="ECO:0007669"/>
    <property type="project" value="TreeGrafter"/>
</dbReference>
<feature type="region of interest" description="Disordered" evidence="1">
    <location>
        <begin position="413"/>
        <end position="435"/>
    </location>
</feature>
<dbReference type="InterPro" id="IPR027267">
    <property type="entry name" value="AH/BAR_dom_sf"/>
</dbReference>
<sequence length="586" mass="65302">MCTTPLPTAHPALGMRTSPTRACSPSPVLEHEAPPLPVALLQHTACGTPPVAHLQYTACSNPVAHNLWHTACGTCLLLPLTQVPPSNQSKKCDEADMGRCVEKCSWSPKQHFSHSMDTFKQGHLEDQSVVSRMQKKYWKTKQVLIKVTGKKEDEHVVASDAELDAKIEVFHSIQVTCTDLLKTIEKYQQRLNDLSEQENELGLFLKLQADRGEAQIDKMTDATGQALCSSSQQRLALCTALSRLGQELATFSRRAVSDTLLTINRMEQARTEYRGALLWMKDASQELDPDTCKQMETFRKVQMQVRNTKAQFDKLKMDVCQKVDLLGASRCNMLSHCLAVYQMTFLHFCEKSVQKMNEINEGFAHPHSYHQNACEKLVNQSTEEEEENAEGDTTPEMLDKLILLDEDASEILSDSGSDETKENLCQMSKSGDPCIPEKEFPTDSLEEDFARDFSFLENLSSPSSSSRGNIIQECQTADDSPFMALPVQEPATEAKSLTHASGFLPSQLLDFGLHSWITQSEFLDPFSKPEPEKQQGPAQTLPKMPQKSVEKTSSQDMSAWFSAFADLDPLSNPDAVGRSDDDLLTA</sequence>
<keyword evidence="4" id="KW-1185">Reference proteome</keyword>
<dbReference type="InterPro" id="IPR010504">
    <property type="entry name" value="AH_dom"/>
</dbReference>
<dbReference type="InterPro" id="IPR006723">
    <property type="entry name" value="Islet_autoAg_Ica1_C"/>
</dbReference>
<dbReference type="InterPro" id="IPR024114">
    <property type="entry name" value="Islet_autoAg_Ica1/Ica1-like"/>
</dbReference>
<reference evidence="3" key="1">
    <citation type="submission" date="2022-12" db="EMBL/GenBank/DDBJ databases">
        <authorList>
            <person name="Alioto T."/>
            <person name="Alioto T."/>
            <person name="Gomez Garrido J."/>
        </authorList>
    </citation>
    <scope>NUCLEOTIDE SEQUENCE</scope>
</reference>
<dbReference type="AlphaFoldDB" id="A0AA35JN95"/>
<dbReference type="Gene3D" id="1.20.1270.60">
    <property type="entry name" value="Arfaptin homology (AH) domain/BAR domain"/>
    <property type="match status" value="1"/>
</dbReference>
<evidence type="ECO:0000313" key="3">
    <source>
        <dbReference type="EMBL" id="CAI5761939.1"/>
    </source>
</evidence>
<dbReference type="PANTHER" id="PTHR10164:SF5">
    <property type="entry name" value="ISLET CELL AUTOANTIGEN 1-LIKE PROTEIN"/>
    <property type="match status" value="1"/>
</dbReference>
<dbReference type="SMART" id="SM01015">
    <property type="entry name" value="Arfaptin"/>
    <property type="match status" value="1"/>
</dbReference>
<feature type="region of interest" description="Disordered" evidence="1">
    <location>
        <begin position="377"/>
        <end position="396"/>
    </location>
</feature>
<dbReference type="GO" id="GO:0019904">
    <property type="term" value="F:protein domain specific binding"/>
    <property type="evidence" value="ECO:0007669"/>
    <property type="project" value="InterPro"/>
</dbReference>
<dbReference type="Proteomes" id="UP001178461">
    <property type="component" value="Chromosome 1"/>
</dbReference>
<evidence type="ECO:0000256" key="1">
    <source>
        <dbReference type="SAM" id="MobiDB-lite"/>
    </source>
</evidence>
<dbReference type="EMBL" id="OX395126">
    <property type="protein sequence ID" value="CAI5761939.1"/>
    <property type="molecule type" value="Genomic_DNA"/>
</dbReference>
<proteinExistence type="predicted"/>
<dbReference type="FunFam" id="1.20.1270.60:FF:000015">
    <property type="entry name" value="Islet cell autoantigen 1, 69kDa"/>
    <property type="match status" value="1"/>
</dbReference>
<feature type="domain" description="AH" evidence="2">
    <location>
        <begin position="158"/>
        <end position="361"/>
    </location>
</feature>
<protein>
    <submittedName>
        <fullName evidence="3">Islet cell autoantigen 1 isoform X1</fullName>
    </submittedName>
</protein>
<dbReference type="Pfam" id="PF04629">
    <property type="entry name" value="ICA69"/>
    <property type="match status" value="1"/>
</dbReference>
<organism evidence="3 4">
    <name type="scientific">Podarcis lilfordi</name>
    <name type="common">Lilford's wall lizard</name>
    <dbReference type="NCBI Taxonomy" id="74358"/>
    <lineage>
        <taxon>Eukaryota</taxon>
        <taxon>Metazoa</taxon>
        <taxon>Chordata</taxon>
        <taxon>Craniata</taxon>
        <taxon>Vertebrata</taxon>
        <taxon>Euteleostomi</taxon>
        <taxon>Lepidosauria</taxon>
        <taxon>Squamata</taxon>
        <taxon>Bifurcata</taxon>
        <taxon>Unidentata</taxon>
        <taxon>Episquamata</taxon>
        <taxon>Laterata</taxon>
        <taxon>Lacertibaenia</taxon>
        <taxon>Lacertidae</taxon>
        <taxon>Podarcis</taxon>
    </lineage>
</organism>